<organism evidence="2 3">
    <name type="scientific">Lunasporangiospora selenospora</name>
    <dbReference type="NCBI Taxonomy" id="979761"/>
    <lineage>
        <taxon>Eukaryota</taxon>
        <taxon>Fungi</taxon>
        <taxon>Fungi incertae sedis</taxon>
        <taxon>Mucoromycota</taxon>
        <taxon>Mortierellomycotina</taxon>
        <taxon>Mortierellomycetes</taxon>
        <taxon>Mortierellales</taxon>
        <taxon>Mortierellaceae</taxon>
        <taxon>Lunasporangiospora</taxon>
    </lineage>
</organism>
<feature type="compositionally biased region" description="Low complexity" evidence="1">
    <location>
        <begin position="128"/>
        <end position="137"/>
    </location>
</feature>
<proteinExistence type="predicted"/>
<protein>
    <submittedName>
        <fullName evidence="2">Uncharacterized protein</fullName>
    </submittedName>
</protein>
<feature type="compositionally biased region" description="Basic and acidic residues" evidence="1">
    <location>
        <begin position="458"/>
        <end position="471"/>
    </location>
</feature>
<reference evidence="2" key="1">
    <citation type="journal article" date="2020" name="Fungal Divers.">
        <title>Resolving the Mortierellaceae phylogeny through synthesis of multi-gene phylogenetics and phylogenomics.</title>
        <authorList>
            <person name="Vandepol N."/>
            <person name="Liber J."/>
            <person name="Desiro A."/>
            <person name="Na H."/>
            <person name="Kennedy M."/>
            <person name="Barry K."/>
            <person name="Grigoriev I.V."/>
            <person name="Miller A.N."/>
            <person name="O'Donnell K."/>
            <person name="Stajich J.E."/>
            <person name="Bonito G."/>
        </authorList>
    </citation>
    <scope>NUCLEOTIDE SEQUENCE</scope>
    <source>
        <strain evidence="2">KOD1015</strain>
    </source>
</reference>
<accession>A0A9P6G2Z9</accession>
<feature type="compositionally biased region" description="Low complexity" evidence="1">
    <location>
        <begin position="102"/>
        <end position="114"/>
    </location>
</feature>
<feature type="compositionally biased region" description="Polar residues" evidence="1">
    <location>
        <begin position="189"/>
        <end position="204"/>
    </location>
</feature>
<feature type="region of interest" description="Disordered" evidence="1">
    <location>
        <begin position="74"/>
        <end position="168"/>
    </location>
</feature>
<feature type="region of interest" description="Disordered" evidence="1">
    <location>
        <begin position="440"/>
        <end position="481"/>
    </location>
</feature>
<sequence>MVNRLQGTLDRVAPMMENMAVNERQILQNAQMMKALAEEILATKRPKLSMLEVAPKDTPPSLSLSTAVLAGRIFDPTEAPPPTASTPPPATSFARGHHLRHSSSTASFASSASSDRQYTQDSGDRPSRPSSAASSYRRTLRRKSRQSLRQLEPLSDDPNGKKTDEESNASFERICSLLTHLISDASTAVSTAPDGAQQQSSTTVPLPLFSSLDQSDTESSAESGSDEYEELQDEALNDTYLGEFAPVPKPVAGEEISFMQRLQGPEGLRFAKDFEVEVEEDTATKFKSRRRILNHKPTKRLSSLFTELQNTQRDGDADPSDHRSQSLDLDRDSTGTRRARDSLLSTTSLTTLRRSTSQLRKRASSSSVRSEMYQRSLDQDILQPAAAVPEVDSELGKTVETIDGLTREIVAVASHQNLMQIKLQRTLQFQKQQIEQIEQAHSSTKTTYLAKSRSSVHRSRENSDKSHRFLDPLDSESPAHPLADLSKSLKQVAVSVGKVISSTRPPHPQRPHGHSVLPARSMIGNGQFNQISGKDFSRYFQELEKIAALGGKIGFGKAEAGNHNSFSATAVEQRGTTADTVTASLLETSRHDSASDANSGFVRPFSSPNTQLDSGNPYFDDISSQDEYFEELDTTVSTSPSTTKSDNSYVAPPGLEDFAAQCRLLTKALVLPFVQLTHHAMTSQDSALALTPRSGRFADPTKDLDAALEIVENFETLNALRAQGQARVLDPWLAETAGQQLVRIVDQVRETVARDGQHHQAKLGNGADHEVPLASLPLPHHPSPLTVTDAAMDELPLASSTTLKLEKQSEVDEDDSFVQDRIQALEDRAIEVAVGFETFKQRLGSSPSHSRSNSRPLNGLWSRQSSFHSVASALTTATLTGSTSFGDLDQQKMNLSERDSTDVPTIAVDSAVSPTTDEPFSAGSSVVRLQQASNSQPTMMPSAPATVPSKFEARMERLATRDRPLSCLGTQGVFDVDSGRMAGLESIQQRQIVGVAWTRSVHPEALVSRVRRGSM</sequence>
<feature type="region of interest" description="Disordered" evidence="1">
    <location>
        <begin position="310"/>
        <end position="342"/>
    </location>
</feature>
<feature type="region of interest" description="Disordered" evidence="1">
    <location>
        <begin position="592"/>
        <end position="616"/>
    </location>
</feature>
<feature type="compositionally biased region" description="Polar residues" evidence="1">
    <location>
        <begin position="211"/>
        <end position="223"/>
    </location>
</feature>
<name>A0A9P6G2Z9_9FUNG</name>
<feature type="compositionally biased region" description="Basic and acidic residues" evidence="1">
    <location>
        <begin position="313"/>
        <end position="341"/>
    </location>
</feature>
<feature type="compositionally biased region" description="Pro residues" evidence="1">
    <location>
        <begin position="78"/>
        <end position="90"/>
    </location>
</feature>
<keyword evidence="3" id="KW-1185">Reference proteome</keyword>
<dbReference type="OrthoDB" id="2418712at2759"/>
<gene>
    <name evidence="2" type="ORF">BGW38_008727</name>
</gene>
<dbReference type="Proteomes" id="UP000780801">
    <property type="component" value="Unassembled WGS sequence"/>
</dbReference>
<comment type="caution">
    <text evidence="2">The sequence shown here is derived from an EMBL/GenBank/DDBJ whole genome shotgun (WGS) entry which is preliminary data.</text>
</comment>
<evidence type="ECO:0000313" key="3">
    <source>
        <dbReference type="Proteomes" id="UP000780801"/>
    </source>
</evidence>
<evidence type="ECO:0000313" key="2">
    <source>
        <dbReference type="EMBL" id="KAF9586189.1"/>
    </source>
</evidence>
<feature type="compositionally biased region" description="Polar residues" evidence="1">
    <location>
        <begin position="440"/>
        <end position="453"/>
    </location>
</feature>
<evidence type="ECO:0000256" key="1">
    <source>
        <dbReference type="SAM" id="MobiDB-lite"/>
    </source>
</evidence>
<dbReference type="AlphaFoldDB" id="A0A9P6G2Z9"/>
<dbReference type="EMBL" id="JAABOA010000061">
    <property type="protein sequence ID" value="KAF9586189.1"/>
    <property type="molecule type" value="Genomic_DNA"/>
</dbReference>
<feature type="region of interest" description="Disordered" evidence="1">
    <location>
        <begin position="189"/>
        <end position="230"/>
    </location>
</feature>